<evidence type="ECO:0000256" key="2">
    <source>
        <dbReference type="SAM" id="MobiDB-lite"/>
    </source>
</evidence>
<feature type="compositionally biased region" description="Polar residues" evidence="2">
    <location>
        <begin position="438"/>
        <end position="455"/>
    </location>
</feature>
<sequence length="455" mass="49773">MSLPEVQDAVERFGCELNDICRKAKERQAAALSDLDAETPVLQTQVRAIDERIRELQEKIRTCRRERNAVSERQTEIEEAFDASVQHMRKVSALPNTQTLLDFMNGGNPVSSNRVSPMSPSSAGFFLDPRVEAGHADELALVAQEQSPYHLASPASISVSPAKRRAEDAPEALGKRLRSVPSAVKSVEKTIRFDELYDDGTARYKHRIVQYNEEWFILRCDEHNMHFPYRAASAAGSHLKAYAHNGPSAALPAVIEAFGIRVIGCDKEKAELNNERFQRALDDGYQVLKSAKRRNALGSMRGDDGDMVEEIVVACPNDSRSLVCVRQSSVTASDITLLNDAANPHSEARGVAGALGIGTCGQQGLCEEEGREGFTAVASGANPSAMERKQHNSSAEQCGWKEARNAINRNHESQPSTTLEQTCSTIAVCSQADGSLGDDQQSDMTSSGQWWQVVA</sequence>
<dbReference type="EMBL" id="JAHMHR010000115">
    <property type="protein sequence ID" value="KAK1656865.1"/>
    <property type="molecule type" value="Genomic_DNA"/>
</dbReference>
<protein>
    <submittedName>
        <fullName evidence="3">Uncharacterized protein</fullName>
    </submittedName>
</protein>
<gene>
    <name evidence="3" type="ORF">BDP55DRAFT_56361</name>
</gene>
<reference evidence="3" key="1">
    <citation type="submission" date="2021-06" db="EMBL/GenBank/DDBJ databases">
        <title>Comparative genomics, transcriptomics and evolutionary studies reveal genomic signatures of adaptation to plant cell wall in hemibiotrophic fungi.</title>
        <authorList>
            <consortium name="DOE Joint Genome Institute"/>
            <person name="Baroncelli R."/>
            <person name="Diaz J.F."/>
            <person name="Benocci T."/>
            <person name="Peng M."/>
            <person name="Battaglia E."/>
            <person name="Haridas S."/>
            <person name="Andreopoulos W."/>
            <person name="Labutti K."/>
            <person name="Pangilinan J."/>
            <person name="Floch G.L."/>
            <person name="Makela M.R."/>
            <person name="Henrissat B."/>
            <person name="Grigoriev I.V."/>
            <person name="Crouch J.A."/>
            <person name="De Vries R.P."/>
            <person name="Sukno S.A."/>
            <person name="Thon M.R."/>
        </authorList>
    </citation>
    <scope>NUCLEOTIDE SEQUENCE</scope>
    <source>
        <strain evidence="3">CBS 193.32</strain>
    </source>
</reference>
<dbReference type="Proteomes" id="UP001224890">
    <property type="component" value="Unassembled WGS sequence"/>
</dbReference>
<proteinExistence type="predicted"/>
<name>A0AAJ0EKV5_9PEZI</name>
<comment type="caution">
    <text evidence="3">The sequence shown here is derived from an EMBL/GenBank/DDBJ whole genome shotgun (WGS) entry which is preliminary data.</text>
</comment>
<keyword evidence="1" id="KW-0175">Coiled coil</keyword>
<dbReference type="GeneID" id="85454783"/>
<dbReference type="AlphaFoldDB" id="A0AAJ0EKV5"/>
<organism evidence="3 4">
    <name type="scientific">Colletotrichum godetiae</name>
    <dbReference type="NCBI Taxonomy" id="1209918"/>
    <lineage>
        <taxon>Eukaryota</taxon>
        <taxon>Fungi</taxon>
        <taxon>Dikarya</taxon>
        <taxon>Ascomycota</taxon>
        <taxon>Pezizomycotina</taxon>
        <taxon>Sordariomycetes</taxon>
        <taxon>Hypocreomycetidae</taxon>
        <taxon>Glomerellales</taxon>
        <taxon>Glomerellaceae</taxon>
        <taxon>Colletotrichum</taxon>
        <taxon>Colletotrichum acutatum species complex</taxon>
    </lineage>
</organism>
<keyword evidence="4" id="KW-1185">Reference proteome</keyword>
<evidence type="ECO:0000256" key="1">
    <source>
        <dbReference type="SAM" id="Coils"/>
    </source>
</evidence>
<feature type="region of interest" description="Disordered" evidence="2">
    <location>
        <begin position="434"/>
        <end position="455"/>
    </location>
</feature>
<dbReference type="RefSeq" id="XP_060421629.1">
    <property type="nucleotide sequence ID" value="XM_060570257.1"/>
</dbReference>
<feature type="coiled-coil region" evidence="1">
    <location>
        <begin position="46"/>
        <end position="73"/>
    </location>
</feature>
<evidence type="ECO:0000313" key="3">
    <source>
        <dbReference type="EMBL" id="KAK1656865.1"/>
    </source>
</evidence>
<accession>A0AAJ0EKV5</accession>
<evidence type="ECO:0000313" key="4">
    <source>
        <dbReference type="Proteomes" id="UP001224890"/>
    </source>
</evidence>